<sequence length="320" mass="36888">MIVWERDEWRARMHEHAGRVMAHADAFVERRSRDAKHPVHDFLFTYYSFAPAKLKQWVPPYGVAIEVTAEDLAECPWLQGERFLCVKNRLSLDTRRFTQREREFAAWVAMLCARMLGRAGRFACYGLHEWAMVYRQSAQQVRHQGYELRLPPHELAAFVESLPVCCSHYDAFRFFTPEARPLNVLQPTLESRPDFEQPACLHANMDLYKWSSKLWPWTGSDLIGACFELALQGRDLDMRASPYDLKSLGYEPVRIETAEGRVRYEREQRELAAKAAELRRRLLEQTSALSQAVIAHPPSHLLAKSDEGALGQVQGAVLES</sequence>
<evidence type="ECO:0000313" key="2">
    <source>
        <dbReference type="Proteomes" id="UP001596052"/>
    </source>
</evidence>
<dbReference type="RefSeq" id="WP_377166777.1">
    <property type="nucleotide sequence ID" value="NZ_JBHSMQ010000004.1"/>
</dbReference>
<accession>A0ABW0KSQ3</accession>
<comment type="caution">
    <text evidence="1">The sequence shown here is derived from an EMBL/GenBank/DDBJ whole genome shotgun (WGS) entry which is preliminary data.</text>
</comment>
<dbReference type="EMBL" id="JBHSMQ010000004">
    <property type="protein sequence ID" value="MFC5455566.1"/>
    <property type="molecule type" value="Genomic_DNA"/>
</dbReference>
<evidence type="ECO:0008006" key="3">
    <source>
        <dbReference type="Google" id="ProtNLM"/>
    </source>
</evidence>
<protein>
    <recommendedName>
        <fullName evidence="3">3-methyladenine DNA glycosylase</fullName>
    </recommendedName>
</protein>
<dbReference type="Proteomes" id="UP001596052">
    <property type="component" value="Unassembled WGS sequence"/>
</dbReference>
<name>A0ABW0KSQ3_9BACT</name>
<reference evidence="2" key="1">
    <citation type="journal article" date="2019" name="Int. J. Syst. Evol. Microbiol.">
        <title>The Global Catalogue of Microorganisms (GCM) 10K type strain sequencing project: providing services to taxonomists for standard genome sequencing and annotation.</title>
        <authorList>
            <consortium name="The Broad Institute Genomics Platform"/>
            <consortium name="The Broad Institute Genome Sequencing Center for Infectious Disease"/>
            <person name="Wu L."/>
            <person name="Ma J."/>
        </authorList>
    </citation>
    <scope>NUCLEOTIDE SEQUENCE [LARGE SCALE GENOMIC DNA]</scope>
    <source>
        <strain evidence="2">CGMCC 4.1469</strain>
    </source>
</reference>
<keyword evidence="2" id="KW-1185">Reference proteome</keyword>
<proteinExistence type="predicted"/>
<evidence type="ECO:0000313" key="1">
    <source>
        <dbReference type="EMBL" id="MFC5455566.1"/>
    </source>
</evidence>
<gene>
    <name evidence="1" type="ORF">ACFQDI_11920</name>
</gene>
<organism evidence="1 2">
    <name type="scientific">Prosthecobacter fluviatilis</name>
    <dbReference type="NCBI Taxonomy" id="445931"/>
    <lineage>
        <taxon>Bacteria</taxon>
        <taxon>Pseudomonadati</taxon>
        <taxon>Verrucomicrobiota</taxon>
        <taxon>Verrucomicrobiia</taxon>
        <taxon>Verrucomicrobiales</taxon>
        <taxon>Verrucomicrobiaceae</taxon>
        <taxon>Prosthecobacter</taxon>
    </lineage>
</organism>